<keyword evidence="2" id="KW-1185">Reference proteome</keyword>
<protein>
    <submittedName>
        <fullName evidence="1">Uncharacterized protein</fullName>
    </submittedName>
</protein>
<sequence>MRGDGEKEVPAVSFHEEPVRTSFGRSLNEKVEIFVTLYQYFKWMGIQSESAFPSDPTFDQTDINYDTLPFKRICAGFGIDSSSDFRCQEGENHDLESVFIYISNLSHQLQTLIQEEGSSETKVEKPSKEI</sequence>
<dbReference type="EMBL" id="RCHS01002370">
    <property type="protein sequence ID" value="RMX47834.1"/>
    <property type="molecule type" value="Genomic_DNA"/>
</dbReference>
<proteinExistence type="predicted"/>
<organism evidence="1 2">
    <name type="scientific">Pocillopora damicornis</name>
    <name type="common">Cauliflower coral</name>
    <name type="synonym">Millepora damicornis</name>
    <dbReference type="NCBI Taxonomy" id="46731"/>
    <lineage>
        <taxon>Eukaryota</taxon>
        <taxon>Metazoa</taxon>
        <taxon>Cnidaria</taxon>
        <taxon>Anthozoa</taxon>
        <taxon>Hexacorallia</taxon>
        <taxon>Scleractinia</taxon>
        <taxon>Astrocoeniina</taxon>
        <taxon>Pocilloporidae</taxon>
        <taxon>Pocillopora</taxon>
    </lineage>
</organism>
<name>A0A3M6U2S5_POCDA</name>
<reference evidence="1 2" key="1">
    <citation type="journal article" date="2018" name="Sci. Rep.">
        <title>Comparative analysis of the Pocillopora damicornis genome highlights role of immune system in coral evolution.</title>
        <authorList>
            <person name="Cunning R."/>
            <person name="Bay R.A."/>
            <person name="Gillette P."/>
            <person name="Baker A.C."/>
            <person name="Traylor-Knowles N."/>
        </authorList>
    </citation>
    <scope>NUCLEOTIDE SEQUENCE [LARGE SCALE GENOMIC DNA]</scope>
    <source>
        <strain evidence="1">RSMAS</strain>
        <tissue evidence="1">Whole animal</tissue>
    </source>
</reference>
<comment type="caution">
    <text evidence="1">The sequence shown here is derived from an EMBL/GenBank/DDBJ whole genome shotgun (WGS) entry which is preliminary data.</text>
</comment>
<dbReference type="Proteomes" id="UP000275408">
    <property type="component" value="Unassembled WGS sequence"/>
</dbReference>
<gene>
    <name evidence="1" type="ORF">pdam_00008545</name>
</gene>
<evidence type="ECO:0000313" key="1">
    <source>
        <dbReference type="EMBL" id="RMX47834.1"/>
    </source>
</evidence>
<accession>A0A3M6U2S5</accession>
<evidence type="ECO:0000313" key="2">
    <source>
        <dbReference type="Proteomes" id="UP000275408"/>
    </source>
</evidence>
<dbReference type="AlphaFoldDB" id="A0A3M6U2S5"/>